<dbReference type="InterPro" id="IPR009081">
    <property type="entry name" value="PP-bd_ACP"/>
</dbReference>
<dbReference type="Proteomes" id="UP000321204">
    <property type="component" value="Chromosome"/>
</dbReference>
<dbReference type="RefSeq" id="WP_146782401.1">
    <property type="nucleotide sequence ID" value="NZ_BAABIO010000006.1"/>
</dbReference>
<dbReference type="SUPFAM" id="SSF47336">
    <property type="entry name" value="ACP-like"/>
    <property type="match status" value="1"/>
</dbReference>
<gene>
    <name evidence="2" type="ORF">FSB75_02750</name>
</gene>
<protein>
    <submittedName>
        <fullName evidence="2">Acyl carrier protein</fullName>
    </submittedName>
</protein>
<dbReference type="KEGG" id="fgg:FSB75_02750"/>
<accession>A0A5B8UED1</accession>
<dbReference type="Pfam" id="PF00550">
    <property type="entry name" value="PP-binding"/>
    <property type="match status" value="1"/>
</dbReference>
<reference evidence="2 3" key="1">
    <citation type="journal article" date="2015" name="Int. J. Syst. Evol. Microbiol.">
        <title>Flavisolibacter ginsenosidimutans sp. nov., with ginsenoside-converting activity isolated from soil used for cultivating ginseng.</title>
        <authorList>
            <person name="Zhao Y."/>
            <person name="Liu Q."/>
            <person name="Kang M.S."/>
            <person name="Jin F."/>
            <person name="Yu H."/>
            <person name="Im W.T."/>
        </authorList>
    </citation>
    <scope>NUCLEOTIDE SEQUENCE [LARGE SCALE GENOMIC DNA]</scope>
    <source>
        <strain evidence="2 3">Gsoil 636</strain>
    </source>
</reference>
<dbReference type="InterPro" id="IPR036736">
    <property type="entry name" value="ACP-like_sf"/>
</dbReference>
<dbReference type="OrthoDB" id="9811033at2"/>
<keyword evidence="3" id="KW-1185">Reference proteome</keyword>
<feature type="domain" description="Carrier" evidence="1">
    <location>
        <begin position="1"/>
        <end position="79"/>
    </location>
</feature>
<name>A0A5B8UED1_9BACT</name>
<organism evidence="2 3">
    <name type="scientific">Flavisolibacter ginsenosidimutans</name>
    <dbReference type="NCBI Taxonomy" id="661481"/>
    <lineage>
        <taxon>Bacteria</taxon>
        <taxon>Pseudomonadati</taxon>
        <taxon>Bacteroidota</taxon>
        <taxon>Chitinophagia</taxon>
        <taxon>Chitinophagales</taxon>
        <taxon>Chitinophagaceae</taxon>
        <taxon>Flavisolibacter</taxon>
    </lineage>
</organism>
<evidence type="ECO:0000259" key="1">
    <source>
        <dbReference type="PROSITE" id="PS50075"/>
    </source>
</evidence>
<evidence type="ECO:0000313" key="3">
    <source>
        <dbReference type="Proteomes" id="UP000321204"/>
    </source>
</evidence>
<dbReference type="EMBL" id="CP042433">
    <property type="protein sequence ID" value="QEC54863.1"/>
    <property type="molecule type" value="Genomic_DNA"/>
</dbReference>
<dbReference type="Gene3D" id="1.10.1200.10">
    <property type="entry name" value="ACP-like"/>
    <property type="match status" value="1"/>
</dbReference>
<dbReference type="AlphaFoldDB" id="A0A5B8UED1"/>
<proteinExistence type="predicted"/>
<dbReference type="PROSITE" id="PS50075">
    <property type="entry name" value="CARRIER"/>
    <property type="match status" value="1"/>
</dbReference>
<evidence type="ECO:0000313" key="2">
    <source>
        <dbReference type="EMBL" id="QEC54863.1"/>
    </source>
</evidence>
<sequence length="81" mass="9145">MTKEQILQKLRSVFDDVFEGHSTEISESTTANDIEEWDSLTNIELMVAVEKKFDIKLTSSDINNLQNVGDLCRVVQTKIAA</sequence>